<dbReference type="EMBL" id="BONJ01000035">
    <property type="protein sequence ID" value="GIG17697.1"/>
    <property type="molecule type" value="Genomic_DNA"/>
</dbReference>
<comment type="caution">
    <text evidence="4">The sequence shown here is derived from an EMBL/GenBank/DDBJ whole genome shotgun (WGS) entry which is preliminary data.</text>
</comment>
<organism evidence="4 5">
    <name type="scientific">Catellatospora methionotrophica</name>
    <dbReference type="NCBI Taxonomy" id="121620"/>
    <lineage>
        <taxon>Bacteria</taxon>
        <taxon>Bacillati</taxon>
        <taxon>Actinomycetota</taxon>
        <taxon>Actinomycetes</taxon>
        <taxon>Micromonosporales</taxon>
        <taxon>Micromonosporaceae</taxon>
        <taxon>Catellatospora</taxon>
    </lineage>
</organism>
<dbReference type="InterPro" id="IPR036691">
    <property type="entry name" value="Endo/exonu/phosph_ase_sf"/>
</dbReference>
<feature type="transmembrane region" description="Helical" evidence="2">
    <location>
        <begin position="259"/>
        <end position="278"/>
    </location>
</feature>
<feature type="transmembrane region" description="Helical" evidence="2">
    <location>
        <begin position="398"/>
        <end position="417"/>
    </location>
</feature>
<evidence type="ECO:0000256" key="2">
    <source>
        <dbReference type="SAM" id="Phobius"/>
    </source>
</evidence>
<accession>A0A8J3LB53</accession>
<proteinExistence type="predicted"/>
<dbReference type="GO" id="GO:0016020">
    <property type="term" value="C:membrane"/>
    <property type="evidence" value="ECO:0007669"/>
    <property type="project" value="GOC"/>
</dbReference>
<name>A0A8J3LB53_9ACTN</name>
<feature type="transmembrane region" description="Helical" evidence="2">
    <location>
        <begin position="32"/>
        <end position="57"/>
    </location>
</feature>
<feature type="transmembrane region" description="Helical" evidence="2">
    <location>
        <begin position="438"/>
        <end position="456"/>
    </location>
</feature>
<dbReference type="GO" id="GO:0006506">
    <property type="term" value="P:GPI anchor biosynthetic process"/>
    <property type="evidence" value="ECO:0007669"/>
    <property type="project" value="TreeGrafter"/>
</dbReference>
<keyword evidence="2" id="KW-0812">Transmembrane</keyword>
<dbReference type="GO" id="GO:0003824">
    <property type="term" value="F:catalytic activity"/>
    <property type="evidence" value="ECO:0007669"/>
    <property type="project" value="InterPro"/>
</dbReference>
<keyword evidence="2" id="KW-1133">Transmembrane helix</keyword>
<dbReference type="Pfam" id="PF03372">
    <property type="entry name" value="Exo_endo_phos"/>
    <property type="match status" value="1"/>
</dbReference>
<feature type="transmembrane region" description="Helical" evidence="2">
    <location>
        <begin position="64"/>
        <end position="80"/>
    </location>
</feature>
<dbReference type="AlphaFoldDB" id="A0A8J3LB53"/>
<feature type="transmembrane region" description="Helical" evidence="2">
    <location>
        <begin position="322"/>
        <end position="340"/>
    </location>
</feature>
<dbReference type="RefSeq" id="WP_166386626.1">
    <property type="nucleotide sequence ID" value="NZ_BAAATT010000032.1"/>
</dbReference>
<feature type="transmembrane region" description="Helical" evidence="2">
    <location>
        <begin position="145"/>
        <end position="162"/>
    </location>
</feature>
<dbReference type="PANTHER" id="PTHR14859">
    <property type="entry name" value="CALCOFLUOR WHITE HYPERSENSITIVE PROTEIN PRECURSOR"/>
    <property type="match status" value="1"/>
</dbReference>
<feature type="transmembrane region" description="Helical" evidence="2">
    <location>
        <begin position="113"/>
        <end position="133"/>
    </location>
</feature>
<dbReference type="Gene3D" id="3.60.10.10">
    <property type="entry name" value="Endonuclease/exonuclease/phosphatase"/>
    <property type="match status" value="1"/>
</dbReference>
<feature type="compositionally biased region" description="Low complexity" evidence="1">
    <location>
        <begin position="227"/>
        <end position="248"/>
    </location>
</feature>
<feature type="region of interest" description="Disordered" evidence="1">
    <location>
        <begin position="224"/>
        <end position="254"/>
    </location>
</feature>
<evidence type="ECO:0000256" key="1">
    <source>
        <dbReference type="SAM" id="MobiDB-lite"/>
    </source>
</evidence>
<feature type="domain" description="Endonuclease/exonuclease/phosphatase" evidence="3">
    <location>
        <begin position="475"/>
        <end position="693"/>
    </location>
</feature>
<evidence type="ECO:0000313" key="4">
    <source>
        <dbReference type="EMBL" id="GIG17697.1"/>
    </source>
</evidence>
<keyword evidence="5" id="KW-1185">Reference proteome</keyword>
<dbReference type="SUPFAM" id="SSF56219">
    <property type="entry name" value="DNase I-like"/>
    <property type="match status" value="1"/>
</dbReference>
<gene>
    <name evidence="4" type="ORF">Cme02nite_60290</name>
</gene>
<dbReference type="InterPro" id="IPR005135">
    <property type="entry name" value="Endo/exonuclease/phosphatase"/>
</dbReference>
<protein>
    <recommendedName>
        <fullName evidence="3">Endonuclease/exonuclease/phosphatase domain-containing protein</fullName>
    </recommendedName>
</protein>
<dbReference type="PANTHER" id="PTHR14859:SF15">
    <property type="entry name" value="ENDONUCLEASE_EXONUCLEASE_PHOSPHATASE DOMAIN-CONTAINING PROTEIN"/>
    <property type="match status" value="1"/>
</dbReference>
<keyword evidence="2" id="KW-0472">Membrane</keyword>
<feature type="transmembrane region" description="Helical" evidence="2">
    <location>
        <begin position="284"/>
        <end position="301"/>
    </location>
</feature>
<sequence>MSRRSLALVALLFAVTAQLLRACGPLLDQLAGPVGIVNAALIALAIFAVPGVLVMAAPRVPSRIPLLTATTAGLVLAWSAGQVFGLSLALTAAGAVLAMAALALTVRRAADPVTATVGLLAGGVVDLCIRSLTVTWDPAWGQLPSRLGMTALVLVLLLLVIGRPTDDLRGDATFAATDTKTGGATGGLRDDLTAAATAAKSGGATGDPRDDLTVAATAAKTGGPLGGATDAATDAKTGRETGAGAETGSPGAAGTGRTWALGGYLALWTTTLGNPAFAASQSGVALQLCVAVLIVVLLVAIELVRRLTLHGGTNAIPEPDHWIAGSAALAGMVGGLVLAWWGTGPWVLLGIALTQLSATVAVARATAAPGNRGDWAYGLVWVLPVLLFQVHYDMPLPFDNRWLLIALGVALGFAGMGRRPLHPGGWRIDLRGLVARPSPATGVLVLALLGPALMYATRPPTTDPVVAGTVDVKVLSWNVKYGRDDATGRANPRQLADAIRAVNPDVVVLQEVSRGWAIGGGVDVAEYLSRELGMPFVWSPAADGQFGNLLLTRLPISGVRTGSLPYGQGPMGRSYLKATLGLDGRSLDVITAHLTHRKPNTPTRLAQIDELVAQVDPAVPTLVAGDFNFWPSWPEQRSFTGAGWVSAQDVTGHGAAWTSPTDHPTNRVDWVFGSPQLAFTDFAVLNGVTSSDHFPILATLTLR</sequence>
<dbReference type="Proteomes" id="UP000660339">
    <property type="component" value="Unassembled WGS sequence"/>
</dbReference>
<reference evidence="4" key="1">
    <citation type="submission" date="2021-01" db="EMBL/GenBank/DDBJ databases">
        <title>Whole genome shotgun sequence of Catellatospora methionotrophica NBRC 14553.</title>
        <authorList>
            <person name="Komaki H."/>
            <person name="Tamura T."/>
        </authorList>
    </citation>
    <scope>NUCLEOTIDE SEQUENCE</scope>
    <source>
        <strain evidence="4">NBRC 14553</strain>
    </source>
</reference>
<dbReference type="InterPro" id="IPR051916">
    <property type="entry name" value="GPI-anchor_lipid_remodeler"/>
</dbReference>
<evidence type="ECO:0000313" key="5">
    <source>
        <dbReference type="Proteomes" id="UP000660339"/>
    </source>
</evidence>
<feature type="transmembrane region" description="Helical" evidence="2">
    <location>
        <begin position="346"/>
        <end position="363"/>
    </location>
</feature>
<feature type="transmembrane region" description="Helical" evidence="2">
    <location>
        <begin position="86"/>
        <end position="106"/>
    </location>
</feature>
<feature type="transmembrane region" description="Helical" evidence="2">
    <location>
        <begin position="375"/>
        <end position="392"/>
    </location>
</feature>
<evidence type="ECO:0000259" key="3">
    <source>
        <dbReference type="Pfam" id="PF03372"/>
    </source>
</evidence>